<dbReference type="KEGG" id="luo:HHL09_08125"/>
<sequence length="119" mass="13341">MNSLFLYPANGAVFNQEEILKCLQGLDGLSDFCLNSDGFSLCAGRFEFDGESNLFELRKSLDAIVLGREGRAALKLGFDIQEVYSECLNVTNKSFSVELSPRDFESFQDFEEEFLAALQ</sequence>
<gene>
    <name evidence="1" type="ORF">HHL09_08125</name>
</gene>
<evidence type="ECO:0000313" key="1">
    <source>
        <dbReference type="EMBL" id="QJE95752.1"/>
    </source>
</evidence>
<name>A0A858RG62_9BACT</name>
<dbReference type="AlphaFoldDB" id="A0A858RG62"/>
<proteinExistence type="predicted"/>
<dbReference type="RefSeq" id="WP_169454065.1">
    <property type="nucleotide sequence ID" value="NZ_CP051774.1"/>
</dbReference>
<dbReference type="EMBL" id="CP051774">
    <property type="protein sequence ID" value="QJE95752.1"/>
    <property type="molecule type" value="Genomic_DNA"/>
</dbReference>
<protein>
    <submittedName>
        <fullName evidence="1">Uncharacterized protein</fullName>
    </submittedName>
</protein>
<dbReference type="Proteomes" id="UP000501812">
    <property type="component" value="Chromosome"/>
</dbReference>
<evidence type="ECO:0000313" key="2">
    <source>
        <dbReference type="Proteomes" id="UP000501812"/>
    </source>
</evidence>
<organism evidence="1 2">
    <name type="scientific">Luteolibacter luteus</name>
    <dbReference type="NCBI Taxonomy" id="2728835"/>
    <lineage>
        <taxon>Bacteria</taxon>
        <taxon>Pseudomonadati</taxon>
        <taxon>Verrucomicrobiota</taxon>
        <taxon>Verrucomicrobiia</taxon>
        <taxon>Verrucomicrobiales</taxon>
        <taxon>Verrucomicrobiaceae</taxon>
        <taxon>Luteolibacter</taxon>
    </lineage>
</organism>
<keyword evidence="2" id="KW-1185">Reference proteome</keyword>
<reference evidence="1 2" key="1">
    <citation type="submission" date="2020-04" db="EMBL/GenBank/DDBJ databases">
        <title>Luteolibacter sp. G-1-1-1 isolated from soil.</title>
        <authorList>
            <person name="Dahal R.H."/>
        </authorList>
    </citation>
    <scope>NUCLEOTIDE SEQUENCE [LARGE SCALE GENOMIC DNA]</scope>
    <source>
        <strain evidence="1 2">G-1-1-1</strain>
    </source>
</reference>
<accession>A0A858RG62</accession>